<sequence>MPSQSSSTMRPGLEGRAAPARRIITLAGELADELAHFDADELEAAELRGLMRGMTGTASALTRILDQLRECPTLTQPENELGLAAHQTVRSELEQAAAAAEDLRVTAESLCRLLPADALTRAGLTP</sequence>
<reference evidence="1 2" key="1">
    <citation type="submission" date="2019-07" db="EMBL/GenBank/DDBJ databases">
        <title>New species of Amycolatopsis and Streptomyces.</title>
        <authorList>
            <person name="Duangmal K."/>
            <person name="Teo W.F.A."/>
            <person name="Lipun K."/>
        </authorList>
    </citation>
    <scope>NUCLEOTIDE SEQUENCE [LARGE SCALE GENOMIC DNA]</scope>
    <source>
        <strain evidence="1 2">JCM 30562</strain>
    </source>
</reference>
<comment type="caution">
    <text evidence="1">The sequence shown here is derived from an EMBL/GenBank/DDBJ whole genome shotgun (WGS) entry which is preliminary data.</text>
</comment>
<dbReference type="EMBL" id="VJZA01000173">
    <property type="protein sequence ID" value="TVT13305.1"/>
    <property type="molecule type" value="Genomic_DNA"/>
</dbReference>
<organism evidence="1 2">
    <name type="scientific">Amycolatopsis acidiphila</name>
    <dbReference type="NCBI Taxonomy" id="715473"/>
    <lineage>
        <taxon>Bacteria</taxon>
        <taxon>Bacillati</taxon>
        <taxon>Actinomycetota</taxon>
        <taxon>Actinomycetes</taxon>
        <taxon>Pseudonocardiales</taxon>
        <taxon>Pseudonocardiaceae</taxon>
        <taxon>Amycolatopsis</taxon>
    </lineage>
</organism>
<dbReference type="OrthoDB" id="3629182at2"/>
<dbReference type="Proteomes" id="UP000318578">
    <property type="component" value="Unassembled WGS sequence"/>
</dbReference>
<dbReference type="RefSeq" id="WP_144646266.1">
    <property type="nucleotide sequence ID" value="NZ_BNAX01000025.1"/>
</dbReference>
<evidence type="ECO:0000313" key="1">
    <source>
        <dbReference type="EMBL" id="TVT13305.1"/>
    </source>
</evidence>
<name>A0A557ZMQ4_9PSEU</name>
<gene>
    <name evidence="1" type="ORF">FNH06_39260</name>
</gene>
<protein>
    <submittedName>
        <fullName evidence="1">Uncharacterized protein</fullName>
    </submittedName>
</protein>
<proteinExistence type="predicted"/>
<keyword evidence="2" id="KW-1185">Reference proteome</keyword>
<accession>A0A557ZMQ4</accession>
<dbReference type="AlphaFoldDB" id="A0A557ZMQ4"/>
<evidence type="ECO:0000313" key="2">
    <source>
        <dbReference type="Proteomes" id="UP000318578"/>
    </source>
</evidence>